<proteinExistence type="predicted"/>
<evidence type="ECO:0000313" key="2">
    <source>
        <dbReference type="EMBL" id="KAA3672160.1"/>
    </source>
</evidence>
<dbReference type="EMBL" id="QNGE01005268">
    <property type="protein sequence ID" value="KAA3672160.1"/>
    <property type="molecule type" value="Genomic_DNA"/>
</dbReference>
<evidence type="ECO:0000313" key="3">
    <source>
        <dbReference type="Proteomes" id="UP000324629"/>
    </source>
</evidence>
<gene>
    <name evidence="2" type="ORF">DEA37_0015274</name>
</gene>
<sequence>QVYYGTNYFPKQLVILHNPTECQSPTFARADSDASERPSRSEARSANLSTGMHPGVQSNGETSNEKSVTDTQSTIGGLNKETNHSPNGPRDDPATVYYLPMHQVAKSEKLYLHTDSTCLLNKQQLSDVEELTDTEPDQTSNAPQRNQTGQISDTKECASKTSYQLSGELHVNTDPPMCVTNVSASTETYSSNVYYIPQIVTYFPATEYSHSSSDNPLKYSDSSEFTDGSVPTAVEYQTPSDLTIPHYHAGILLPPAEVAGTAEVNHYVGVPCPNNQYTYTNYVSATGLLEPECMYTAGSPVYYLEQDPNYVVYTNPVLENSPTVLLAYPM</sequence>
<accession>A0A5J4N9U7</accession>
<protein>
    <submittedName>
        <fullName evidence="2">Uncharacterized protein</fullName>
    </submittedName>
</protein>
<name>A0A5J4N9U7_9TREM</name>
<feature type="region of interest" description="Disordered" evidence="1">
    <location>
        <begin position="129"/>
        <end position="159"/>
    </location>
</feature>
<dbReference type="AlphaFoldDB" id="A0A5J4N9U7"/>
<reference evidence="2 3" key="1">
    <citation type="journal article" date="2019" name="Gigascience">
        <title>Whole-genome sequence of the oriental lung fluke Paragonimus westermani.</title>
        <authorList>
            <person name="Oey H."/>
            <person name="Zakrzewski M."/>
            <person name="Narain K."/>
            <person name="Devi K.R."/>
            <person name="Agatsuma T."/>
            <person name="Nawaratna S."/>
            <person name="Gobert G.N."/>
            <person name="Jones M.K."/>
            <person name="Ragan M.A."/>
            <person name="McManus D.P."/>
            <person name="Krause L."/>
        </authorList>
    </citation>
    <scope>NUCLEOTIDE SEQUENCE [LARGE SCALE GENOMIC DNA]</scope>
    <source>
        <strain evidence="2 3">IND2009</strain>
    </source>
</reference>
<feature type="non-terminal residue" evidence="2">
    <location>
        <position position="1"/>
    </location>
</feature>
<keyword evidence="3" id="KW-1185">Reference proteome</keyword>
<evidence type="ECO:0000256" key="1">
    <source>
        <dbReference type="SAM" id="MobiDB-lite"/>
    </source>
</evidence>
<feature type="compositionally biased region" description="Polar residues" evidence="1">
    <location>
        <begin position="137"/>
        <end position="152"/>
    </location>
</feature>
<feature type="region of interest" description="Disordered" evidence="1">
    <location>
        <begin position="25"/>
        <end position="95"/>
    </location>
</feature>
<feature type="compositionally biased region" description="Basic and acidic residues" evidence="1">
    <location>
        <begin position="30"/>
        <end position="43"/>
    </location>
</feature>
<organism evidence="2 3">
    <name type="scientific">Paragonimus westermani</name>
    <dbReference type="NCBI Taxonomy" id="34504"/>
    <lineage>
        <taxon>Eukaryota</taxon>
        <taxon>Metazoa</taxon>
        <taxon>Spiralia</taxon>
        <taxon>Lophotrochozoa</taxon>
        <taxon>Platyhelminthes</taxon>
        <taxon>Trematoda</taxon>
        <taxon>Digenea</taxon>
        <taxon>Plagiorchiida</taxon>
        <taxon>Troglotremata</taxon>
        <taxon>Troglotrematidae</taxon>
        <taxon>Paragonimus</taxon>
    </lineage>
</organism>
<dbReference type="Proteomes" id="UP000324629">
    <property type="component" value="Unassembled WGS sequence"/>
</dbReference>
<comment type="caution">
    <text evidence="2">The sequence shown here is derived from an EMBL/GenBank/DDBJ whole genome shotgun (WGS) entry which is preliminary data.</text>
</comment>